<dbReference type="Proteomes" id="UP000016930">
    <property type="component" value="Unassembled WGS sequence"/>
</dbReference>
<accession>M2QPL5</accession>
<dbReference type="OrthoDB" id="2802434at2759"/>
<gene>
    <name evidence="1" type="ORF">CERSUDRAFT_72231</name>
</gene>
<evidence type="ECO:0000313" key="1">
    <source>
        <dbReference type="EMBL" id="EMD38983.1"/>
    </source>
</evidence>
<dbReference type="EMBL" id="KB445794">
    <property type="protein sequence ID" value="EMD38983.1"/>
    <property type="molecule type" value="Genomic_DNA"/>
</dbReference>
<dbReference type="InterPro" id="IPR032675">
    <property type="entry name" value="LRR_dom_sf"/>
</dbReference>
<dbReference type="HOGENOM" id="CLU_792260_0_0_1"/>
<sequence length="350" mass="39174">MHHCLQIAEILSIIIGYISKSDSLGRATLAALARTCRLFHGPALDVLWRHQDNLLNLLKCLPGDAWMIEGRQWVRENHMSPETTVVPLSLTRPLEPTDWRRLAPSVFLEFTLRQASSALLPSLRRLIWDFDLRYEIPIQFTRFLVHSGLESLYLNLEAWDTLEIESLSVLLSLPTSCPNLQHLTLSGSCAIPSAIVRVLPRLRCLHALTLPCGMGADLVALLHSLQAIPALNTLRLQNAWGPEGVGAPVSLEEKLPTPPRPPQSEKLSEALVTLEQCCDQSVLETLEIIDETEEEHPGHVDSIRGRKKPYSIKHLEPLLSFSNLGEVKISLNANLMLDDAALERMKLSWT</sequence>
<name>M2QPL5_CERS8</name>
<proteinExistence type="predicted"/>
<dbReference type="Gene3D" id="3.80.10.10">
    <property type="entry name" value="Ribonuclease Inhibitor"/>
    <property type="match status" value="1"/>
</dbReference>
<evidence type="ECO:0000313" key="2">
    <source>
        <dbReference type="Proteomes" id="UP000016930"/>
    </source>
</evidence>
<keyword evidence="2" id="KW-1185">Reference proteome</keyword>
<evidence type="ECO:0008006" key="3">
    <source>
        <dbReference type="Google" id="ProtNLM"/>
    </source>
</evidence>
<protein>
    <recommendedName>
        <fullName evidence="3">F-box domain-containing protein</fullName>
    </recommendedName>
</protein>
<dbReference type="SUPFAM" id="SSF52047">
    <property type="entry name" value="RNI-like"/>
    <property type="match status" value="1"/>
</dbReference>
<dbReference type="AlphaFoldDB" id="M2QPL5"/>
<dbReference type="STRING" id="914234.M2QPL5"/>
<reference evidence="1 2" key="1">
    <citation type="journal article" date="2012" name="Proc. Natl. Acad. Sci. U.S.A.">
        <title>Comparative genomics of Ceriporiopsis subvermispora and Phanerochaete chrysosporium provide insight into selective ligninolysis.</title>
        <authorList>
            <person name="Fernandez-Fueyo E."/>
            <person name="Ruiz-Duenas F.J."/>
            <person name="Ferreira P."/>
            <person name="Floudas D."/>
            <person name="Hibbett D.S."/>
            <person name="Canessa P."/>
            <person name="Larrondo L.F."/>
            <person name="James T.Y."/>
            <person name="Seelenfreund D."/>
            <person name="Lobos S."/>
            <person name="Polanco R."/>
            <person name="Tello M."/>
            <person name="Honda Y."/>
            <person name="Watanabe T."/>
            <person name="Watanabe T."/>
            <person name="Ryu J.S."/>
            <person name="Kubicek C.P."/>
            <person name="Schmoll M."/>
            <person name="Gaskell J."/>
            <person name="Hammel K.E."/>
            <person name="St John F.J."/>
            <person name="Vanden Wymelenberg A."/>
            <person name="Sabat G."/>
            <person name="Splinter BonDurant S."/>
            <person name="Syed K."/>
            <person name="Yadav J.S."/>
            <person name="Doddapaneni H."/>
            <person name="Subramanian V."/>
            <person name="Lavin J.L."/>
            <person name="Oguiza J.A."/>
            <person name="Perez G."/>
            <person name="Pisabarro A.G."/>
            <person name="Ramirez L."/>
            <person name="Santoyo F."/>
            <person name="Master E."/>
            <person name="Coutinho P.M."/>
            <person name="Henrissat B."/>
            <person name="Lombard V."/>
            <person name="Magnuson J.K."/>
            <person name="Kuees U."/>
            <person name="Hori C."/>
            <person name="Igarashi K."/>
            <person name="Samejima M."/>
            <person name="Held B.W."/>
            <person name="Barry K.W."/>
            <person name="LaButti K.M."/>
            <person name="Lapidus A."/>
            <person name="Lindquist E.A."/>
            <person name="Lucas S.M."/>
            <person name="Riley R."/>
            <person name="Salamov A.A."/>
            <person name="Hoffmeister D."/>
            <person name="Schwenk D."/>
            <person name="Hadar Y."/>
            <person name="Yarden O."/>
            <person name="de Vries R.P."/>
            <person name="Wiebenga A."/>
            <person name="Stenlid J."/>
            <person name="Eastwood D."/>
            <person name="Grigoriev I.V."/>
            <person name="Berka R.M."/>
            <person name="Blanchette R.A."/>
            <person name="Kersten P."/>
            <person name="Martinez A.T."/>
            <person name="Vicuna R."/>
            <person name="Cullen D."/>
        </authorList>
    </citation>
    <scope>NUCLEOTIDE SEQUENCE [LARGE SCALE GENOMIC DNA]</scope>
    <source>
        <strain evidence="1 2">B</strain>
    </source>
</reference>
<organism evidence="1 2">
    <name type="scientific">Ceriporiopsis subvermispora (strain B)</name>
    <name type="common">White-rot fungus</name>
    <name type="synonym">Gelatoporia subvermispora</name>
    <dbReference type="NCBI Taxonomy" id="914234"/>
    <lineage>
        <taxon>Eukaryota</taxon>
        <taxon>Fungi</taxon>
        <taxon>Dikarya</taxon>
        <taxon>Basidiomycota</taxon>
        <taxon>Agaricomycotina</taxon>
        <taxon>Agaricomycetes</taxon>
        <taxon>Polyporales</taxon>
        <taxon>Gelatoporiaceae</taxon>
        <taxon>Gelatoporia</taxon>
    </lineage>
</organism>